<protein>
    <submittedName>
        <fullName evidence="5">Serine/threonine protein kinase</fullName>
    </submittedName>
</protein>
<organism evidence="5 6">
    <name type="scientific">Pochonia chlamydosporia 170</name>
    <dbReference type="NCBI Taxonomy" id="1380566"/>
    <lineage>
        <taxon>Eukaryota</taxon>
        <taxon>Fungi</taxon>
        <taxon>Dikarya</taxon>
        <taxon>Ascomycota</taxon>
        <taxon>Pezizomycotina</taxon>
        <taxon>Sordariomycetes</taxon>
        <taxon>Hypocreomycetidae</taxon>
        <taxon>Hypocreales</taxon>
        <taxon>Clavicipitaceae</taxon>
        <taxon>Pochonia</taxon>
    </lineage>
</organism>
<feature type="domain" description="YEATS" evidence="4">
    <location>
        <begin position="351"/>
        <end position="482"/>
    </location>
</feature>
<keyword evidence="6" id="KW-1185">Reference proteome</keyword>
<dbReference type="PANTHER" id="PTHR44167">
    <property type="entry name" value="OVARIAN-SPECIFIC SERINE/THREONINE-PROTEIN KINASE LOK-RELATED"/>
    <property type="match status" value="1"/>
</dbReference>
<comment type="caution">
    <text evidence="5">The sequence shown here is derived from an EMBL/GenBank/DDBJ whole genome shotgun (WGS) entry which is preliminary data.</text>
</comment>
<gene>
    <name evidence="5" type="ORF">VFPPC_10074</name>
</gene>
<sequence>MYGQADANHSSARQTSHELDWAGRGTSHVDFHPDELLPLSQGRFLGHGMNGGVFETKVCGRTVAWKRRYCRRQIGVQELREMDILKRLDNEHIIKLVGTYTHGPFLGLLLWPVAVCDLGTFLEDVDNLTAKPDAEVDYQAMSQRLQSLGIDASQNSGPALFRLKQSVGCISSAIAYLHQRSIRHKDIKPSNILLSRDGLWVTDFGTSTDFSNISQSITQNGERGTPKYFAPEVAEYEANGRSADIFSLGCVFLEMIGLCNEYTLDFLKSLRPKKDQSFHANLDSILDWFDFSGTQVSSQSDAQLMALVREMLAITPQERPTAADIEARLRLIDAIRKPRWVMPLWGQCCAPVLPLAQSQSIQISAVTIEIGNMHKQLERGHEWHFFIRAPAAEAIIKDVHVFLHSSFKHPYKVDHKLPFEMGGRGWGYFTISALLALKTGYCWVSPEATVGADGNSLLPLEWRLDFEKELSFVRAEVGIAVQ</sequence>
<dbReference type="AlphaFoldDB" id="A0A179F3H2"/>
<dbReference type="Pfam" id="PF00069">
    <property type="entry name" value="Pkinase"/>
    <property type="match status" value="1"/>
</dbReference>
<dbReference type="RefSeq" id="XP_018137939.1">
    <property type="nucleotide sequence ID" value="XM_018288508.1"/>
</dbReference>
<dbReference type="PANTHER" id="PTHR44167:SF24">
    <property type="entry name" value="SERINE_THREONINE-PROTEIN KINASE CHK2"/>
    <property type="match status" value="1"/>
</dbReference>
<dbReference type="SUPFAM" id="SSF56112">
    <property type="entry name" value="Protein kinase-like (PK-like)"/>
    <property type="match status" value="1"/>
</dbReference>
<dbReference type="GO" id="GO:0005634">
    <property type="term" value="C:nucleus"/>
    <property type="evidence" value="ECO:0007669"/>
    <property type="project" value="UniProtKB-SubCell"/>
</dbReference>
<dbReference type="InterPro" id="IPR038704">
    <property type="entry name" value="YEAST_sf"/>
</dbReference>
<keyword evidence="5" id="KW-0808">Transferase</keyword>
<dbReference type="CDD" id="cd00180">
    <property type="entry name" value="PKc"/>
    <property type="match status" value="1"/>
</dbReference>
<dbReference type="Gene3D" id="1.10.510.10">
    <property type="entry name" value="Transferase(Phosphotransferase) domain 1"/>
    <property type="match status" value="1"/>
</dbReference>
<dbReference type="Proteomes" id="UP000078397">
    <property type="component" value="Unassembled WGS sequence"/>
</dbReference>
<dbReference type="InterPro" id="IPR008271">
    <property type="entry name" value="Ser/Thr_kinase_AS"/>
</dbReference>
<dbReference type="OrthoDB" id="248923at2759"/>
<dbReference type="PROSITE" id="PS50011">
    <property type="entry name" value="PROTEIN_KINASE_DOM"/>
    <property type="match status" value="1"/>
</dbReference>
<evidence type="ECO:0000259" key="3">
    <source>
        <dbReference type="PROSITE" id="PS50011"/>
    </source>
</evidence>
<dbReference type="EMBL" id="LSBJ02000004">
    <property type="protein sequence ID" value="OAQ59978.1"/>
    <property type="molecule type" value="Genomic_DNA"/>
</dbReference>
<dbReference type="STRING" id="1380566.A0A179F3H2"/>
<dbReference type="InterPro" id="IPR011009">
    <property type="entry name" value="Kinase-like_dom_sf"/>
</dbReference>
<evidence type="ECO:0000256" key="1">
    <source>
        <dbReference type="ARBA" id="ARBA00023242"/>
    </source>
</evidence>
<dbReference type="KEGG" id="pchm:VFPPC_10074"/>
<dbReference type="PROSITE" id="PS00108">
    <property type="entry name" value="PROTEIN_KINASE_ST"/>
    <property type="match status" value="1"/>
</dbReference>
<evidence type="ECO:0000259" key="4">
    <source>
        <dbReference type="PROSITE" id="PS51037"/>
    </source>
</evidence>
<dbReference type="Gene3D" id="3.30.200.20">
    <property type="entry name" value="Phosphorylase Kinase, domain 1"/>
    <property type="match status" value="1"/>
</dbReference>
<comment type="subcellular location">
    <subcellularLocation>
        <location evidence="2">Nucleus</location>
    </subcellularLocation>
</comment>
<keyword evidence="1 2" id="KW-0539">Nucleus</keyword>
<dbReference type="InterPro" id="IPR000719">
    <property type="entry name" value="Prot_kinase_dom"/>
</dbReference>
<dbReference type="GO" id="GO:0005524">
    <property type="term" value="F:ATP binding"/>
    <property type="evidence" value="ECO:0007669"/>
    <property type="project" value="InterPro"/>
</dbReference>
<dbReference type="GO" id="GO:0004674">
    <property type="term" value="F:protein serine/threonine kinase activity"/>
    <property type="evidence" value="ECO:0007669"/>
    <property type="project" value="UniProtKB-KW"/>
</dbReference>
<keyword evidence="5" id="KW-0418">Kinase</keyword>
<dbReference type="GO" id="GO:0044773">
    <property type="term" value="P:mitotic DNA damage checkpoint signaling"/>
    <property type="evidence" value="ECO:0007669"/>
    <property type="project" value="TreeGrafter"/>
</dbReference>
<dbReference type="SMART" id="SM00220">
    <property type="entry name" value="S_TKc"/>
    <property type="match status" value="1"/>
</dbReference>
<proteinExistence type="predicted"/>
<keyword evidence="5" id="KW-0723">Serine/threonine-protein kinase</keyword>
<dbReference type="Gene3D" id="2.60.40.1970">
    <property type="entry name" value="YEATS domain"/>
    <property type="match status" value="1"/>
</dbReference>
<dbReference type="PROSITE" id="PS51037">
    <property type="entry name" value="YEATS"/>
    <property type="match status" value="1"/>
</dbReference>
<evidence type="ECO:0000256" key="2">
    <source>
        <dbReference type="PROSITE-ProRule" id="PRU00376"/>
    </source>
</evidence>
<dbReference type="InterPro" id="IPR055129">
    <property type="entry name" value="YEATS_dom"/>
</dbReference>
<evidence type="ECO:0000313" key="5">
    <source>
        <dbReference type="EMBL" id="OAQ59978.1"/>
    </source>
</evidence>
<dbReference type="GeneID" id="28852502"/>
<name>A0A179F3H2_METCM</name>
<accession>A0A179F3H2</accession>
<dbReference type="Pfam" id="PF03366">
    <property type="entry name" value="YEATS"/>
    <property type="match status" value="1"/>
</dbReference>
<feature type="domain" description="Protein kinase" evidence="3">
    <location>
        <begin position="39"/>
        <end position="331"/>
    </location>
</feature>
<reference evidence="5 6" key="1">
    <citation type="journal article" date="2016" name="PLoS Pathog.">
        <title>Biosynthesis of antibiotic leucinostatins in bio-control fungus Purpureocillium lilacinum and their inhibition on phytophthora revealed by genome mining.</title>
        <authorList>
            <person name="Wang G."/>
            <person name="Liu Z."/>
            <person name="Lin R."/>
            <person name="Li E."/>
            <person name="Mao Z."/>
            <person name="Ling J."/>
            <person name="Yang Y."/>
            <person name="Yin W.B."/>
            <person name="Xie B."/>
        </authorList>
    </citation>
    <scope>NUCLEOTIDE SEQUENCE [LARGE SCALE GENOMIC DNA]</scope>
    <source>
        <strain evidence="5">170</strain>
    </source>
</reference>
<evidence type="ECO:0000313" key="6">
    <source>
        <dbReference type="Proteomes" id="UP000078397"/>
    </source>
</evidence>